<protein>
    <submittedName>
        <fullName evidence="2">Uncharacterized protein</fullName>
    </submittedName>
</protein>
<comment type="caution">
    <text evidence="2">The sequence shown here is derived from an EMBL/GenBank/DDBJ whole genome shotgun (WGS) entry which is preliminary data.</text>
</comment>
<sequence>MLIRTTCTQSHGIHVTINRVNYSKVDASIEHSNGAQIQCLNRQKSPACFILMSACPKNCTCLNPKCIRCRHPHKSSVVLDDDSEVLCRCDNCGRFTVVNNTSNVNSVNDDPNDGCGSAAAEDCSRHRHFHHDQVDLDPPADAQNPDWDQTDSLRVPTTSLPQETSTEALDTDTPHTHSVRFSNFGDQINSVTRHAFRKHDPTGRYYAYRTPLRAHAMNFRNLRKRHTPNSHAFMPSRRFFTLPIGNNAPSQLPSQMKGTRTRNMNHLGVPVYRNVCFPRGSNLSQRPSASGPPIEVDRNEQEPMSESLLNQTWRTTEEEPQSEHHCSSSHGDFAWSYPLERDISLTSCPYRAGSDSAFIYRVPRHTGCQPQWCDGVHCSPFVTGCAPQCESCYLATETQRLECCTTRNLPSPPSFYHENTIHNCDRRNGCSVRICEQCLAERNIYPKFPQCCCCCAVQHQSQMPGLRRRVSSMTR</sequence>
<evidence type="ECO:0000256" key="1">
    <source>
        <dbReference type="SAM" id="MobiDB-lite"/>
    </source>
</evidence>
<dbReference type="EMBL" id="JXXN02004441">
    <property type="protein sequence ID" value="THD20584.1"/>
    <property type="molecule type" value="Genomic_DNA"/>
</dbReference>
<feature type="region of interest" description="Disordered" evidence="1">
    <location>
        <begin position="282"/>
        <end position="304"/>
    </location>
</feature>
<reference evidence="2" key="1">
    <citation type="submission" date="2019-03" db="EMBL/GenBank/DDBJ databases">
        <title>Improved annotation for the trematode Fasciola hepatica.</title>
        <authorList>
            <person name="Choi Y.-J."/>
            <person name="Martin J."/>
            <person name="Mitreva M."/>
        </authorList>
    </citation>
    <scope>NUCLEOTIDE SEQUENCE [LARGE SCALE GENOMIC DNA]</scope>
</reference>
<accession>A0A4E0R2K7</accession>
<dbReference type="AlphaFoldDB" id="A0A4E0R2K7"/>
<feature type="compositionally biased region" description="Polar residues" evidence="1">
    <location>
        <begin position="146"/>
        <end position="168"/>
    </location>
</feature>
<keyword evidence="3" id="KW-1185">Reference proteome</keyword>
<evidence type="ECO:0000313" key="2">
    <source>
        <dbReference type="EMBL" id="THD20584.1"/>
    </source>
</evidence>
<name>A0A4E0R2K7_FASHE</name>
<organism evidence="2 3">
    <name type="scientific">Fasciola hepatica</name>
    <name type="common">Liver fluke</name>
    <dbReference type="NCBI Taxonomy" id="6192"/>
    <lineage>
        <taxon>Eukaryota</taxon>
        <taxon>Metazoa</taxon>
        <taxon>Spiralia</taxon>
        <taxon>Lophotrochozoa</taxon>
        <taxon>Platyhelminthes</taxon>
        <taxon>Trematoda</taxon>
        <taxon>Digenea</taxon>
        <taxon>Plagiorchiida</taxon>
        <taxon>Echinostomata</taxon>
        <taxon>Echinostomatoidea</taxon>
        <taxon>Fasciolidae</taxon>
        <taxon>Fasciola</taxon>
    </lineage>
</organism>
<evidence type="ECO:0000313" key="3">
    <source>
        <dbReference type="Proteomes" id="UP000230066"/>
    </source>
</evidence>
<gene>
    <name evidence="2" type="ORF">D915_008790</name>
</gene>
<proteinExistence type="predicted"/>
<dbReference type="Proteomes" id="UP000230066">
    <property type="component" value="Unassembled WGS sequence"/>
</dbReference>
<feature type="region of interest" description="Disordered" evidence="1">
    <location>
        <begin position="129"/>
        <end position="176"/>
    </location>
</feature>